<dbReference type="SUPFAM" id="SSF46894">
    <property type="entry name" value="C-terminal effector domain of the bipartite response regulators"/>
    <property type="match status" value="2"/>
</dbReference>
<dbReference type="Gene3D" id="1.10.10.10">
    <property type="entry name" value="Winged helix-like DNA-binding domain superfamily/Winged helix DNA-binding domain"/>
    <property type="match status" value="2"/>
</dbReference>
<comment type="caution">
    <text evidence="5">The sequence shown here is derived from an EMBL/GenBank/DDBJ whole genome shotgun (WGS) entry which is preliminary data.</text>
</comment>
<organism evidence="5 6">
    <name type="scientific">Nocardioides cavernaquae</name>
    <dbReference type="NCBI Taxonomy" id="2321396"/>
    <lineage>
        <taxon>Bacteria</taxon>
        <taxon>Bacillati</taxon>
        <taxon>Actinomycetota</taxon>
        <taxon>Actinomycetes</taxon>
        <taxon>Propionibacteriales</taxon>
        <taxon>Nocardioidaceae</taxon>
        <taxon>Nocardioides</taxon>
    </lineage>
</organism>
<evidence type="ECO:0000256" key="2">
    <source>
        <dbReference type="ARBA" id="ARBA00023125"/>
    </source>
</evidence>
<name>A0A3A5HHP0_9ACTN</name>
<feature type="domain" description="HTH luxR-type" evidence="4">
    <location>
        <begin position="414"/>
        <end position="479"/>
    </location>
</feature>
<dbReference type="PROSITE" id="PS00622">
    <property type="entry name" value="HTH_LUXR_1"/>
    <property type="match status" value="1"/>
</dbReference>
<dbReference type="GO" id="GO:0006355">
    <property type="term" value="P:regulation of DNA-templated transcription"/>
    <property type="evidence" value="ECO:0007669"/>
    <property type="project" value="InterPro"/>
</dbReference>
<keyword evidence="6" id="KW-1185">Reference proteome</keyword>
<protein>
    <submittedName>
        <fullName evidence="5">LuxR family transcriptional regulator</fullName>
    </submittedName>
</protein>
<dbReference type="Pfam" id="PF00196">
    <property type="entry name" value="GerE"/>
    <property type="match status" value="2"/>
</dbReference>
<dbReference type="PANTHER" id="PTHR44688:SF16">
    <property type="entry name" value="DNA-BINDING TRANSCRIPTIONAL ACTIVATOR DEVR_DOSR"/>
    <property type="match status" value="1"/>
</dbReference>
<evidence type="ECO:0000256" key="1">
    <source>
        <dbReference type="ARBA" id="ARBA00023015"/>
    </source>
</evidence>
<dbReference type="PROSITE" id="PS50043">
    <property type="entry name" value="HTH_LUXR_2"/>
    <property type="match status" value="2"/>
</dbReference>
<keyword evidence="3" id="KW-0804">Transcription</keyword>
<dbReference type="PRINTS" id="PR00038">
    <property type="entry name" value="HTHLUXR"/>
</dbReference>
<dbReference type="Proteomes" id="UP000276542">
    <property type="component" value="Unassembled WGS sequence"/>
</dbReference>
<evidence type="ECO:0000256" key="3">
    <source>
        <dbReference type="ARBA" id="ARBA00023163"/>
    </source>
</evidence>
<reference evidence="6" key="1">
    <citation type="submission" date="2018-09" db="EMBL/GenBank/DDBJ databases">
        <authorList>
            <person name="Zhu H."/>
        </authorList>
    </citation>
    <scope>NUCLEOTIDE SEQUENCE [LARGE SCALE GENOMIC DNA]</scope>
    <source>
        <strain evidence="6">K1W22B-1</strain>
    </source>
</reference>
<gene>
    <name evidence="5" type="ORF">D4739_13890</name>
</gene>
<keyword evidence="2" id="KW-0238">DNA-binding</keyword>
<evidence type="ECO:0000313" key="5">
    <source>
        <dbReference type="EMBL" id="RJS47207.1"/>
    </source>
</evidence>
<dbReference type="InterPro" id="IPR016032">
    <property type="entry name" value="Sig_transdc_resp-reg_C-effctor"/>
</dbReference>
<dbReference type="AlphaFoldDB" id="A0A3A5HHP0"/>
<keyword evidence="1" id="KW-0805">Transcription regulation</keyword>
<dbReference type="GO" id="GO:0003677">
    <property type="term" value="F:DNA binding"/>
    <property type="evidence" value="ECO:0007669"/>
    <property type="project" value="UniProtKB-KW"/>
</dbReference>
<dbReference type="InterPro" id="IPR000792">
    <property type="entry name" value="Tscrpt_reg_LuxR_C"/>
</dbReference>
<dbReference type="EMBL" id="QYRP01000002">
    <property type="protein sequence ID" value="RJS47207.1"/>
    <property type="molecule type" value="Genomic_DNA"/>
</dbReference>
<proteinExistence type="predicted"/>
<accession>A0A3A5HHP0</accession>
<feature type="domain" description="HTH luxR-type" evidence="4">
    <location>
        <begin position="480"/>
        <end position="545"/>
    </location>
</feature>
<evidence type="ECO:0000259" key="4">
    <source>
        <dbReference type="PROSITE" id="PS50043"/>
    </source>
</evidence>
<dbReference type="PANTHER" id="PTHR44688">
    <property type="entry name" value="DNA-BINDING TRANSCRIPTIONAL ACTIVATOR DEVR_DOSR"/>
    <property type="match status" value="1"/>
</dbReference>
<evidence type="ECO:0000313" key="6">
    <source>
        <dbReference type="Proteomes" id="UP000276542"/>
    </source>
</evidence>
<dbReference type="SMART" id="SM00421">
    <property type="entry name" value="HTH_LUXR"/>
    <property type="match status" value="2"/>
</dbReference>
<dbReference type="InterPro" id="IPR036388">
    <property type="entry name" value="WH-like_DNA-bd_sf"/>
</dbReference>
<sequence length="547" mass="57818">MTIQARYDAPLRGALAAVMEHRPLEGVALFPGDDPVERAMRGLLLALAQEFEQAYELALAARAEATSFDGLALARGVLAFASAGWPLEPDAAIADPIDEALADLDRLASDGGDRTLRTLAGHMLLEGACAQYRLHDAARLLDATGLPDPAFLAGPDGAPHVYLDLIQTTYTRVLVWSGRTDAALAHLGSLPPSASLAGQVILAACHAVASGHAAEPDVMRGFAAQLADTFPEPVDHVSSGFHLMAGYGLAAVGETARAARSVITAGGDADLPRLTLIDRAMSLELLVAAALAEDDHDAAESWIERQAPLTASPIARATVWRTQARMALHRLDLGAALDLATRARDESERCQRPIEVADTEVLLSRIEIAMDRGAAAHGRLARLVDDAELGGHAATRLAANRELRRIGRRLPPPRAQGWDVLSERERAIALAVAQGQSNPAIAASLHLSPHTVRIHVSRVLAAFGVPTRTLLAVQLADRLPQVELPALTPRQLDVARLVAEGARNADISEALGIGVRTVEQHVAAVMARWQAGSRAAIAGLMAAHANL</sequence>
<dbReference type="RefSeq" id="WP_120061175.1">
    <property type="nucleotide sequence ID" value="NZ_QYRP01000002.1"/>
</dbReference>
<dbReference type="OrthoDB" id="3740988at2"/>
<dbReference type="CDD" id="cd06170">
    <property type="entry name" value="LuxR_C_like"/>
    <property type="match status" value="2"/>
</dbReference>